<dbReference type="EMBL" id="AGSI01000014">
    <property type="protein sequence ID" value="EIE20672.1"/>
    <property type="molecule type" value="Genomic_DNA"/>
</dbReference>
<keyword evidence="2" id="KW-1185">Reference proteome</keyword>
<comment type="caution">
    <text evidence="1">The sequence shown here is derived from an EMBL/GenBank/DDBJ whole genome shotgun (WGS) entry which is preliminary data.</text>
</comment>
<organism evidence="1 2">
    <name type="scientific">Coccomyxa subellipsoidea (strain C-169)</name>
    <name type="common">Green microalga</name>
    <dbReference type="NCBI Taxonomy" id="574566"/>
    <lineage>
        <taxon>Eukaryota</taxon>
        <taxon>Viridiplantae</taxon>
        <taxon>Chlorophyta</taxon>
        <taxon>core chlorophytes</taxon>
        <taxon>Trebouxiophyceae</taxon>
        <taxon>Trebouxiophyceae incertae sedis</taxon>
        <taxon>Coccomyxaceae</taxon>
        <taxon>Coccomyxa</taxon>
        <taxon>Coccomyxa subellipsoidea</taxon>
    </lineage>
</organism>
<dbReference type="GeneID" id="17038651"/>
<evidence type="ECO:0000313" key="2">
    <source>
        <dbReference type="Proteomes" id="UP000007264"/>
    </source>
</evidence>
<dbReference type="KEGG" id="csl:COCSUDRAFT_57239"/>
<gene>
    <name evidence="1" type="ORF">COCSUDRAFT_57239</name>
</gene>
<proteinExistence type="predicted"/>
<protein>
    <submittedName>
        <fullName evidence="1">Uncharacterized protein</fullName>
    </submittedName>
</protein>
<dbReference type="RefSeq" id="XP_005645216.1">
    <property type="nucleotide sequence ID" value="XM_005645159.1"/>
</dbReference>
<dbReference type="Proteomes" id="UP000007264">
    <property type="component" value="Unassembled WGS sequence"/>
</dbReference>
<accession>I0YQK3</accession>
<reference evidence="1 2" key="1">
    <citation type="journal article" date="2012" name="Genome Biol.">
        <title>The genome of the polar eukaryotic microalga coccomyxa subellipsoidea reveals traits of cold adaptation.</title>
        <authorList>
            <person name="Blanc G."/>
            <person name="Agarkova I."/>
            <person name="Grimwood J."/>
            <person name="Kuo A."/>
            <person name="Brueggeman A."/>
            <person name="Dunigan D."/>
            <person name="Gurnon J."/>
            <person name="Ladunga I."/>
            <person name="Lindquist E."/>
            <person name="Lucas S."/>
            <person name="Pangilinan J."/>
            <person name="Proschold T."/>
            <person name="Salamov A."/>
            <person name="Schmutz J."/>
            <person name="Weeks D."/>
            <person name="Yamada T."/>
            <person name="Claverie J.M."/>
            <person name="Grigoriev I."/>
            <person name="Van Etten J."/>
            <person name="Lomsadze A."/>
            <person name="Borodovsky M."/>
        </authorList>
    </citation>
    <scope>NUCLEOTIDE SEQUENCE [LARGE SCALE GENOMIC DNA]</scope>
    <source>
        <strain evidence="1 2">C-169</strain>
    </source>
</reference>
<sequence>MKREAEALMKPWLEPKIQWVAHLARSATEEPLAAAAMRRRPKPNLPVPFLFFDSNDDS</sequence>
<dbReference type="AlphaFoldDB" id="I0YQK3"/>
<evidence type="ECO:0000313" key="1">
    <source>
        <dbReference type="EMBL" id="EIE20672.1"/>
    </source>
</evidence>
<name>I0YQK3_COCSC</name>